<reference evidence="5 6" key="1">
    <citation type="submission" date="2015-09" db="EMBL/GenBank/DDBJ databases">
        <title>Genome announcement of multiple Pseudomonas syringae strains.</title>
        <authorList>
            <person name="Thakur S."/>
            <person name="Wang P.W."/>
            <person name="Gong Y."/>
            <person name="Weir B.S."/>
            <person name="Guttman D.S."/>
        </authorList>
    </citation>
    <scope>NUCLEOTIDE SEQUENCE [LARGE SCALE GENOMIC DNA]</scope>
    <source>
        <strain evidence="5 6">ICMP4303</strain>
    </source>
</reference>
<keyword evidence="1" id="KW-0677">Repeat</keyword>
<dbReference type="PATRIC" id="fig|251702.3.peg.3785"/>
<organism evidence="5 6">
    <name type="scientific">Pseudomonas syringae pv. antirrhini</name>
    <dbReference type="NCBI Taxonomy" id="251702"/>
    <lineage>
        <taxon>Bacteria</taxon>
        <taxon>Pseudomonadati</taxon>
        <taxon>Pseudomonadota</taxon>
        <taxon>Gammaproteobacteria</taxon>
        <taxon>Pseudomonadales</taxon>
        <taxon>Pseudomonadaceae</taxon>
        <taxon>Pseudomonas</taxon>
    </lineage>
</organism>
<dbReference type="EMBL" id="LJPT01000028">
    <property type="protein sequence ID" value="KPW51532.1"/>
    <property type="molecule type" value="Genomic_DNA"/>
</dbReference>
<dbReference type="Proteomes" id="UP000050425">
    <property type="component" value="Unassembled WGS sequence"/>
</dbReference>
<sequence length="2683" mass="297215">MDISKKETEDTQLLIADINARREVEIKKYLDAEYATYFETHELDEKTRASSLGLQLQYGKSDSVSGIVKQIDFKTDKLIIIEKPGDTEVSVSMINVYAINDREFSRRALKADYGKLAASVFDPKTGIYQEIKAPPATDAAPKTGTDAQPFTTPPKPVNTLTNQPNDTLPDMTGFDPDGASAAAHGWTSPSLIRADRDLDIGEKLFAWLVRLVDGSLVETIEFIATAANKGKATWPIAFAHEINKKGSKLKAGHMDTSGVFSTSDGQPRLWHYSNAYRAFTTAAVKNNWVEGLALPDHPLQADTQLRLEVRDISTQALHEHFIFTPDPKRLNTVDWQMDLMSQFNRDCRFTKTGTQNADGKISAAASGNALWIPQVSDIAVTLTPTIWTTRLEVTPSRDLNDGEELRTQVWDEYSNTLIAEHIYKPTDEKERKKSQWLMTWASSLKASPVDIYVRIGEAKVKASTLSDPAATYGVVWQVEGTLQVRMSAPGFTGLVCVSPPAVMAASVDEYEYEYEDKYEYGYGYGYGYEYGYEDATSQKNLTIFLIEKYKSRIFVAYMLAASITDADLYSYSKVLDRETIEYVEQKLKNTEWVFSFFDRNNNPAYAQARSFPVALFEACKSDKNPTLSSLLDDEKLLAISKKYEETFIDVNPIKKLFSLYQGTHYRPTMHFNSPDTRRYPTRVSHTLLPNNCLAIYAKKSNSTQLFKLTDEAKKIGISIIDCCNFKNLSSAPDTDRFITRKTNRHEALASNQAACFLYLDIPQSIEDLTVAHVLGLDQKGNTIDSQAVRLPAKEIEDSSAPTSPLCEDYGSTFRSEVFDVSGEVDNGVDPRTGLFHAHYPIANLTGLNGQGPDIDLTLHYSALRGNEAGLGDGWAFRFSSLEIRDRRLTLATGQTCELTDQEWADLAKGKTLSKPGYWLSSNADYTTFTLDHLNGKREVLTAPQGDQMEPNDTFRKKLIILLKAIYAVSMPDANLIKLYQDANTGEAILAGFLPQLYMGAGIVDWSASVTEWKKDKAGLLKKIAYWERAFGQLLPSEVTSPQGGTLSIEWSRNQGQFLLKKISSDGNVILSSTYSAPSSDISTVEISVWPKTDEAYTVRLELSSYALTGLTRIDKNLKVSQKLKYGYCADPTLDRVLNRIEEEDGSIELVTYRKGGMPFPYYEKPPLPCVTLHSLFPGACQSNITDHYFYSETNYLGFSKPPEAHQNSLSYEQFALRELVDDEGYYVQILRQNPDHIVSTRHAFNKNHLQVREDLQVQFQAEKVTSWEFSNASPGEKGFGLPTKITTDYTDLSHPNTERTTTVQTLAYNNIGQLTKSIAVDGVVTEWLYYPDTGGQGLDISLIAEKPLSKDLVTLTCPKVSEGYMPPVKVEYVHDPAYPKSQQITAYAYQARENPVNQRSVLVPSKVVVLTGVTLDTTTMLPSLIEGRKNALIEQRVISRSIPDVATENTTAWKESVVQNSWLGMQRNTLTTSILYDDNPSVGRTVRAEVQGKIISSRIFSRLSGRPLSETRDGLEFRYVHDSLGRLVRQERGTTEAGAWKADAVETTDYSITAEGLQVTVTEAEQQVRTLYDGLQRPVWVAIKRTILPDSAFCVISRIEYDGPDATNQTLYDYLPGGLRRTKDARPEAAVDASKLAWMADYTREDAGILINEQVIGADSGAQLIRQLSGRNLDKGHTALLETLRPSTARDASTDRTIERTFDDERRLIKIRTSNTSEHCIEYDELERAVAIIAPDGTRTERKYHELSDYITQLNVGSTVLGTQKMTAAARQTTVGELTYEFPGGSASTIVRPDKTLLESAVSADGHTATLSINKKVHTQRVISQPNVLTVTVDPVSVPSAEAWSSLTSSPQSLGLTSITQTSPRGSRQAEMTRSLKGGLLTSTAVDGRQMRVFRDYLDRVVRVIHGELHYHYLWSAFGEPLQRTVVNQASGERLDVRFTWDAFGQEIAREYTLNNKPLLALTNSYLANGQVSSKTLTREGVLQRTEGFSYDARDRLNSYECTTDVADWPQDQAGKSLSKQSYGYDELHNLSECSSTYADGSTCIQTYTYDTVKNPTRRLSVKTELRSGSKTTSTQTATLAYDANGNQTTDESGRTLAYTPLGQLASVKDNDGKLLTRYSYDAFGRLISQYIGATKHTCELLYDGTQLTGEAWFDDTNREFKRILFSEDMVQQTCIGETVRSDFVLTDPGSGVVGFSAHDGTGGVKLHPLGYTPYGESTNLDSGCRLGFNSERIDPVLGWYHLGNGYRTYSPAQRHWLQPDSWSPFGAGGINNTAYCAGDPVNLFDPSGHVMISRWGASNMISDLTKALQETSPQPLGHFWRGLAVNASVAVAGVLMVPLTGGSSLGFAAGVLATTLAVASAGLDIASYVLEDVNPELARKLGTAATALGFISNAPFRAGLRLGGRLLRWTSSRTGRLISRVESIFTKGPKLKLLTGTIKVLKPGMSSYGASNVTRWAPGKLDKFEKLENALFMTVDKQGKRVTFMAHGVKPDDVGDAAMMAIEEYSGSGPYSGKSFSAYSFFDFLKSKKVDLNKYEKVRLIMCHSADGGEKSFAATFSKLTNKPVKGYEGVVDTRFGMEDSMDAFRGVRGPDQIKAVQEQLKSTPQETIKKVISNEPGFSKEAPAGYNYLPRRFLNGVSVTKTRTGASAAEDQFAHGASAGTSSCNRQPYNIFESDDEFDLT</sequence>
<feature type="domain" description="N-acetylglucosamine binding protein A" evidence="3">
    <location>
        <begin position="186"/>
        <end position="276"/>
    </location>
</feature>
<dbReference type="NCBIfam" id="TIGR03696">
    <property type="entry name" value="Rhs_assc_core"/>
    <property type="match status" value="1"/>
</dbReference>
<dbReference type="InterPro" id="IPR050708">
    <property type="entry name" value="T6SS_VgrG/RHS"/>
</dbReference>
<dbReference type="Pfam" id="PF25023">
    <property type="entry name" value="TEN_YD-shell"/>
    <property type="match status" value="1"/>
</dbReference>
<name>A0A0P9JPJ6_9PSED</name>
<evidence type="ECO:0000256" key="1">
    <source>
        <dbReference type="ARBA" id="ARBA00022737"/>
    </source>
</evidence>
<dbReference type="RefSeq" id="WP_057417890.1">
    <property type="nucleotide sequence ID" value="NZ_LJPT01000028.1"/>
</dbReference>
<dbReference type="PANTHER" id="PTHR32305:SF15">
    <property type="entry name" value="PROTEIN RHSA-RELATED"/>
    <property type="match status" value="1"/>
</dbReference>
<dbReference type="NCBIfam" id="TIGR01643">
    <property type="entry name" value="YD_repeat_2x"/>
    <property type="match status" value="1"/>
</dbReference>
<evidence type="ECO:0000259" key="4">
    <source>
        <dbReference type="Pfam" id="PF25023"/>
    </source>
</evidence>
<dbReference type="InterPro" id="IPR056823">
    <property type="entry name" value="TEN-like_YD-shell"/>
</dbReference>
<gene>
    <name evidence="5" type="ORF">ALO88_02868</name>
</gene>
<proteinExistence type="predicted"/>
<evidence type="ECO:0000313" key="5">
    <source>
        <dbReference type="EMBL" id="KPW51532.1"/>
    </source>
</evidence>
<dbReference type="Gene3D" id="2.180.10.10">
    <property type="entry name" value="RHS repeat-associated core"/>
    <property type="match status" value="1"/>
</dbReference>
<dbReference type="InterPro" id="IPR022385">
    <property type="entry name" value="Rhs_assc_core"/>
</dbReference>
<feature type="domain" description="N-acetylglucosamine binding protein A" evidence="3">
    <location>
        <begin position="387"/>
        <end position="468"/>
    </location>
</feature>
<feature type="compositionally biased region" description="Low complexity" evidence="2">
    <location>
        <begin position="135"/>
        <end position="147"/>
    </location>
</feature>
<evidence type="ECO:0000256" key="2">
    <source>
        <dbReference type="SAM" id="MobiDB-lite"/>
    </source>
</evidence>
<feature type="region of interest" description="Disordered" evidence="2">
    <location>
        <begin position="135"/>
        <end position="161"/>
    </location>
</feature>
<protein>
    <submittedName>
        <fullName evidence="5">YD repeat protein</fullName>
    </submittedName>
</protein>
<feature type="domain" description="N-acetylglucosamine binding protein A" evidence="3">
    <location>
        <begin position="290"/>
        <end position="379"/>
    </location>
</feature>
<comment type="caution">
    <text evidence="5">The sequence shown here is derived from an EMBL/GenBank/DDBJ whole genome shotgun (WGS) entry which is preliminary data.</text>
</comment>
<dbReference type="Gene3D" id="3.30.70.2150">
    <property type="match status" value="2"/>
</dbReference>
<dbReference type="InterPro" id="IPR041029">
    <property type="entry name" value="GbpA_2"/>
</dbReference>
<evidence type="ECO:0000259" key="3">
    <source>
        <dbReference type="Pfam" id="PF18416"/>
    </source>
</evidence>
<dbReference type="Pfam" id="PF18416">
    <property type="entry name" value="GbpA_2"/>
    <property type="match status" value="3"/>
</dbReference>
<dbReference type="InterPro" id="IPR006530">
    <property type="entry name" value="YD"/>
</dbReference>
<dbReference type="PANTHER" id="PTHR32305">
    <property type="match status" value="1"/>
</dbReference>
<feature type="domain" description="Teneurin-like YD-shell" evidence="4">
    <location>
        <begin position="1940"/>
        <end position="2261"/>
    </location>
</feature>
<evidence type="ECO:0000313" key="6">
    <source>
        <dbReference type="Proteomes" id="UP000050425"/>
    </source>
</evidence>
<accession>A0A0P9JPJ6</accession>